<evidence type="ECO:0000313" key="2">
    <source>
        <dbReference type="EMBL" id="GGO86531.1"/>
    </source>
</evidence>
<organism evidence="2 3">
    <name type="scientific">Wenjunlia tyrosinilytica</name>
    <dbReference type="NCBI Taxonomy" id="1544741"/>
    <lineage>
        <taxon>Bacteria</taxon>
        <taxon>Bacillati</taxon>
        <taxon>Actinomycetota</taxon>
        <taxon>Actinomycetes</taxon>
        <taxon>Kitasatosporales</taxon>
        <taxon>Streptomycetaceae</taxon>
        <taxon>Wenjunlia</taxon>
    </lineage>
</organism>
<name>A0A917ZNN1_9ACTN</name>
<evidence type="ECO:0000313" key="3">
    <source>
        <dbReference type="Proteomes" id="UP000641932"/>
    </source>
</evidence>
<dbReference type="AlphaFoldDB" id="A0A917ZNN1"/>
<accession>A0A917ZNN1</accession>
<proteinExistence type="predicted"/>
<reference evidence="2" key="1">
    <citation type="journal article" date="2014" name="Int. J. Syst. Evol. Microbiol.">
        <title>Complete genome sequence of Corynebacterium casei LMG S-19264T (=DSM 44701T), isolated from a smear-ripened cheese.</title>
        <authorList>
            <consortium name="US DOE Joint Genome Institute (JGI-PGF)"/>
            <person name="Walter F."/>
            <person name="Albersmeier A."/>
            <person name="Kalinowski J."/>
            <person name="Ruckert C."/>
        </authorList>
    </citation>
    <scope>NUCLEOTIDE SEQUENCE</scope>
    <source>
        <strain evidence="2">CGMCC 4.7201</strain>
    </source>
</reference>
<reference evidence="2" key="2">
    <citation type="submission" date="2020-09" db="EMBL/GenBank/DDBJ databases">
        <authorList>
            <person name="Sun Q."/>
            <person name="Zhou Y."/>
        </authorList>
    </citation>
    <scope>NUCLEOTIDE SEQUENCE</scope>
    <source>
        <strain evidence="2">CGMCC 4.7201</strain>
    </source>
</reference>
<dbReference type="EMBL" id="BMMS01000008">
    <property type="protein sequence ID" value="GGO86531.1"/>
    <property type="molecule type" value="Genomic_DNA"/>
</dbReference>
<gene>
    <name evidence="2" type="ORF">GCM10012280_22880</name>
</gene>
<evidence type="ECO:0000256" key="1">
    <source>
        <dbReference type="SAM" id="MobiDB-lite"/>
    </source>
</evidence>
<sequence>MVRATPSGEAMLWLAIEMPRYPHTVFPGTWFVRDHGSSEVRAETWGGYMEYAYDVVLPAGGEPLDVSGMTPRRGETKHVSEGPAPGRSALRGRPEYENSAEKVPSSLLFAGW</sequence>
<feature type="region of interest" description="Disordered" evidence="1">
    <location>
        <begin position="70"/>
        <end position="98"/>
    </location>
</feature>
<dbReference type="Proteomes" id="UP000641932">
    <property type="component" value="Unassembled WGS sequence"/>
</dbReference>
<protein>
    <submittedName>
        <fullName evidence="2">Uncharacterized protein</fullName>
    </submittedName>
</protein>
<keyword evidence="3" id="KW-1185">Reference proteome</keyword>
<comment type="caution">
    <text evidence="2">The sequence shown here is derived from an EMBL/GenBank/DDBJ whole genome shotgun (WGS) entry which is preliminary data.</text>
</comment>